<keyword evidence="2 5" id="KW-0812">Transmembrane</keyword>
<dbReference type="GO" id="GO:0016020">
    <property type="term" value="C:membrane"/>
    <property type="evidence" value="ECO:0007669"/>
    <property type="project" value="UniProtKB-SubCell"/>
</dbReference>
<dbReference type="RefSeq" id="WP_068922441.1">
    <property type="nucleotide sequence ID" value="NZ_BMQP01000009.1"/>
</dbReference>
<dbReference type="InterPro" id="IPR032808">
    <property type="entry name" value="DoxX"/>
</dbReference>
<gene>
    <name evidence="6" type="ORF">Pro02_29330</name>
</gene>
<name>A0A8J3S0A7_PLARO</name>
<dbReference type="Proteomes" id="UP000655044">
    <property type="component" value="Unassembled WGS sequence"/>
</dbReference>
<dbReference type="Pfam" id="PF13564">
    <property type="entry name" value="DoxX_2"/>
    <property type="match status" value="1"/>
</dbReference>
<proteinExistence type="predicted"/>
<sequence length="116" mass="12009">MFTAYVAVAVTTAASNIAAAIVDFARAEWILGNMSKYGVPHSWIYPLGVAKAAGALGLLVGIAVPAIGIAAATGLLLYFAGAVFTVARARWYSHLPYPALFLLLAAGSLTLQLTTL</sequence>
<comment type="caution">
    <text evidence="6">The sequence shown here is derived from an EMBL/GenBank/DDBJ whole genome shotgun (WGS) entry which is preliminary data.</text>
</comment>
<reference evidence="6" key="1">
    <citation type="submission" date="2021-01" db="EMBL/GenBank/DDBJ databases">
        <title>Whole genome shotgun sequence of Planobispora rosea NBRC 15558.</title>
        <authorList>
            <person name="Komaki H."/>
            <person name="Tamura T."/>
        </authorList>
    </citation>
    <scope>NUCLEOTIDE SEQUENCE</scope>
    <source>
        <strain evidence="6">NBRC 15558</strain>
    </source>
</reference>
<evidence type="ECO:0000256" key="4">
    <source>
        <dbReference type="ARBA" id="ARBA00023136"/>
    </source>
</evidence>
<evidence type="ECO:0000313" key="6">
    <source>
        <dbReference type="EMBL" id="GIH84525.1"/>
    </source>
</evidence>
<evidence type="ECO:0000256" key="3">
    <source>
        <dbReference type="ARBA" id="ARBA00022989"/>
    </source>
</evidence>
<feature type="transmembrane region" description="Helical" evidence="5">
    <location>
        <begin position="69"/>
        <end position="89"/>
    </location>
</feature>
<organism evidence="6 7">
    <name type="scientific">Planobispora rosea</name>
    <dbReference type="NCBI Taxonomy" id="35762"/>
    <lineage>
        <taxon>Bacteria</taxon>
        <taxon>Bacillati</taxon>
        <taxon>Actinomycetota</taxon>
        <taxon>Actinomycetes</taxon>
        <taxon>Streptosporangiales</taxon>
        <taxon>Streptosporangiaceae</taxon>
        <taxon>Planobispora</taxon>
    </lineage>
</organism>
<dbReference type="EMBL" id="BOOI01000024">
    <property type="protein sequence ID" value="GIH84525.1"/>
    <property type="molecule type" value="Genomic_DNA"/>
</dbReference>
<keyword evidence="7" id="KW-1185">Reference proteome</keyword>
<accession>A0A8J3S0A7</accession>
<evidence type="ECO:0000256" key="2">
    <source>
        <dbReference type="ARBA" id="ARBA00022692"/>
    </source>
</evidence>
<keyword evidence="3 5" id="KW-1133">Transmembrane helix</keyword>
<keyword evidence="4 5" id="KW-0472">Membrane</keyword>
<evidence type="ECO:0000256" key="5">
    <source>
        <dbReference type="SAM" id="Phobius"/>
    </source>
</evidence>
<protein>
    <recommendedName>
        <fullName evidence="8">Integral membrane protein</fullName>
    </recommendedName>
</protein>
<evidence type="ECO:0000256" key="1">
    <source>
        <dbReference type="ARBA" id="ARBA00004141"/>
    </source>
</evidence>
<comment type="subcellular location">
    <subcellularLocation>
        <location evidence="1">Membrane</location>
        <topology evidence="1">Multi-pass membrane protein</topology>
    </subcellularLocation>
</comment>
<evidence type="ECO:0000313" key="7">
    <source>
        <dbReference type="Proteomes" id="UP000655044"/>
    </source>
</evidence>
<evidence type="ECO:0008006" key="8">
    <source>
        <dbReference type="Google" id="ProtNLM"/>
    </source>
</evidence>
<dbReference type="AlphaFoldDB" id="A0A8J3S0A7"/>
<feature type="transmembrane region" description="Helical" evidence="5">
    <location>
        <begin position="95"/>
        <end position="114"/>
    </location>
</feature>